<sequence length="218" mass="23987">MTSSAPRRRPRKDALANRDRILDHAEGVFATEGLDVSLHRLAEDLSLGIGTVYRHFPTRDDLLLGLYHRLQERVDEAGEALLSIEGAYERVVAFIDQTVQFSLDVPVARTVGARVQRLFPDEVRVSPTAGVVAGAVEEAKAAGTIRDDVDVTDIASLAGMLADLVWIRDPERSVVIPRMRVLVLDALRPQGEPRPGLPAGPVSMTELTRMAHRNRMDP</sequence>
<dbReference type="Gene3D" id="1.10.357.10">
    <property type="entry name" value="Tetracycline Repressor, domain 2"/>
    <property type="match status" value="1"/>
</dbReference>
<keyword evidence="3" id="KW-0804">Transcription</keyword>
<keyword evidence="1" id="KW-0805">Transcription regulation</keyword>
<dbReference type="PANTHER" id="PTHR30055">
    <property type="entry name" value="HTH-TYPE TRANSCRIPTIONAL REGULATOR RUTR"/>
    <property type="match status" value="1"/>
</dbReference>
<proteinExistence type="predicted"/>
<dbReference type="InterPro" id="IPR050109">
    <property type="entry name" value="HTH-type_TetR-like_transc_reg"/>
</dbReference>
<dbReference type="RefSeq" id="WP_193497134.1">
    <property type="nucleotide sequence ID" value="NZ_CP063169.1"/>
</dbReference>
<evidence type="ECO:0000259" key="5">
    <source>
        <dbReference type="PROSITE" id="PS50977"/>
    </source>
</evidence>
<evidence type="ECO:0000256" key="3">
    <source>
        <dbReference type="ARBA" id="ARBA00023163"/>
    </source>
</evidence>
<evidence type="ECO:0000313" key="6">
    <source>
        <dbReference type="EMBL" id="QOR70453.1"/>
    </source>
</evidence>
<dbReference type="GO" id="GO:0003700">
    <property type="term" value="F:DNA-binding transcription factor activity"/>
    <property type="evidence" value="ECO:0007669"/>
    <property type="project" value="TreeGrafter"/>
</dbReference>
<dbReference type="EMBL" id="CP063169">
    <property type="protein sequence ID" value="QOR70453.1"/>
    <property type="molecule type" value="Genomic_DNA"/>
</dbReference>
<keyword evidence="2 4" id="KW-0238">DNA-binding</keyword>
<dbReference type="Proteomes" id="UP000593758">
    <property type="component" value="Chromosome"/>
</dbReference>
<dbReference type="InterPro" id="IPR001647">
    <property type="entry name" value="HTH_TetR"/>
</dbReference>
<dbReference type="SUPFAM" id="SSF46689">
    <property type="entry name" value="Homeodomain-like"/>
    <property type="match status" value="1"/>
</dbReference>
<dbReference type="InterPro" id="IPR036271">
    <property type="entry name" value="Tet_transcr_reg_TetR-rel_C_sf"/>
</dbReference>
<dbReference type="GO" id="GO:0000976">
    <property type="term" value="F:transcription cis-regulatory region binding"/>
    <property type="evidence" value="ECO:0007669"/>
    <property type="project" value="TreeGrafter"/>
</dbReference>
<accession>A0A7M1SV09</accession>
<feature type="domain" description="HTH tetR-type" evidence="5">
    <location>
        <begin position="15"/>
        <end position="74"/>
    </location>
</feature>
<dbReference type="KEGG" id="halt:IM660_17980"/>
<evidence type="ECO:0000256" key="1">
    <source>
        <dbReference type="ARBA" id="ARBA00023015"/>
    </source>
</evidence>
<keyword evidence="7" id="KW-1185">Reference proteome</keyword>
<dbReference type="PROSITE" id="PS50977">
    <property type="entry name" value="HTH_TETR_2"/>
    <property type="match status" value="1"/>
</dbReference>
<evidence type="ECO:0000313" key="7">
    <source>
        <dbReference type="Proteomes" id="UP000593758"/>
    </source>
</evidence>
<dbReference type="SUPFAM" id="SSF48498">
    <property type="entry name" value="Tetracyclin repressor-like, C-terminal domain"/>
    <property type="match status" value="1"/>
</dbReference>
<feature type="DNA-binding region" description="H-T-H motif" evidence="4">
    <location>
        <begin position="37"/>
        <end position="56"/>
    </location>
</feature>
<dbReference type="AlphaFoldDB" id="A0A7M1SV09"/>
<evidence type="ECO:0000256" key="4">
    <source>
        <dbReference type="PROSITE-ProRule" id="PRU00335"/>
    </source>
</evidence>
<dbReference type="Pfam" id="PF00440">
    <property type="entry name" value="TetR_N"/>
    <property type="match status" value="1"/>
</dbReference>
<gene>
    <name evidence="6" type="ORF">IM660_17980</name>
</gene>
<dbReference type="PRINTS" id="PR00455">
    <property type="entry name" value="HTHTETR"/>
</dbReference>
<dbReference type="PANTHER" id="PTHR30055:SF234">
    <property type="entry name" value="HTH-TYPE TRANSCRIPTIONAL REGULATOR BETI"/>
    <property type="match status" value="1"/>
</dbReference>
<dbReference type="InterPro" id="IPR009057">
    <property type="entry name" value="Homeodomain-like_sf"/>
</dbReference>
<name>A0A7M1SV09_9MICO</name>
<evidence type="ECO:0000256" key="2">
    <source>
        <dbReference type="ARBA" id="ARBA00023125"/>
    </source>
</evidence>
<organism evidence="6 7">
    <name type="scientific">Ruania alkalisoli</name>
    <dbReference type="NCBI Taxonomy" id="2779775"/>
    <lineage>
        <taxon>Bacteria</taxon>
        <taxon>Bacillati</taxon>
        <taxon>Actinomycetota</taxon>
        <taxon>Actinomycetes</taxon>
        <taxon>Micrococcales</taxon>
        <taxon>Ruaniaceae</taxon>
        <taxon>Ruania</taxon>
    </lineage>
</organism>
<reference evidence="6 7" key="1">
    <citation type="submission" date="2020-10" db="EMBL/GenBank/DDBJ databases">
        <title>Haloactinobacterium sp. RN3S43, a bacterium isolated from saline soil.</title>
        <authorList>
            <person name="Sun J.-Q."/>
        </authorList>
    </citation>
    <scope>NUCLEOTIDE SEQUENCE [LARGE SCALE GENOMIC DNA]</scope>
    <source>
        <strain evidence="6 7">RN3S43</strain>
    </source>
</reference>
<protein>
    <submittedName>
        <fullName evidence="6">TetR/AcrR family transcriptional regulator</fullName>
    </submittedName>
</protein>